<dbReference type="EMBL" id="CAJHJG010003535">
    <property type="protein sequence ID" value="CAD6932786.1"/>
    <property type="molecule type" value="Genomic_DNA"/>
</dbReference>
<dbReference type="EMBL" id="LWDD02000860">
    <property type="protein sequence ID" value="KAE8256360.1"/>
    <property type="molecule type" value="Genomic_DNA"/>
</dbReference>
<evidence type="ECO:0000313" key="1">
    <source>
        <dbReference type="EMBL" id="CAD6932786.1"/>
    </source>
</evidence>
<reference evidence="2" key="1">
    <citation type="submission" date="2016-04" db="EMBL/GenBank/DDBJ databases">
        <authorList>
            <person name="Nguyen H.D."/>
            <person name="Kesanakurti P."/>
            <person name="Cullis J."/>
            <person name="Levesque C.A."/>
            <person name="Hambleton S."/>
        </authorList>
    </citation>
    <scope>NUCLEOTIDE SEQUENCE</scope>
    <source>
        <strain evidence="2">DAOMC 238032</strain>
    </source>
</reference>
<evidence type="ECO:0000313" key="4">
    <source>
        <dbReference type="Proteomes" id="UP000836402"/>
    </source>
</evidence>
<comment type="caution">
    <text evidence="2">The sequence shown here is derived from an EMBL/GenBank/DDBJ whole genome shotgun (WGS) entry which is preliminary data.</text>
</comment>
<dbReference type="Proteomes" id="UP000836402">
    <property type="component" value="Unassembled WGS sequence"/>
</dbReference>
<reference evidence="2" key="2">
    <citation type="journal article" date="2019" name="IMA Fungus">
        <title>Genome sequencing and comparison of five Tilletia species to identify candidate genes for the detection of regulated species infecting wheat.</title>
        <authorList>
            <person name="Nguyen H.D.T."/>
            <person name="Sultana T."/>
            <person name="Kesanakurti P."/>
            <person name="Hambleton S."/>
        </authorList>
    </citation>
    <scope>NUCLEOTIDE SEQUENCE</scope>
    <source>
        <strain evidence="2">DAOMC 238032</strain>
    </source>
</reference>
<keyword evidence="4" id="KW-1185">Reference proteome</keyword>
<proteinExistence type="predicted"/>
<sequence>MFPLLSPKKIDPAPPHWSVTLLDLSRNGARGSGRRNERSERRPALPATRIGRGLRFAGTLSFKAARGAWYYWLELLQA</sequence>
<organism evidence="2 3">
    <name type="scientific">Tilletia caries</name>
    <name type="common">wheat bunt fungus</name>
    <dbReference type="NCBI Taxonomy" id="13290"/>
    <lineage>
        <taxon>Eukaryota</taxon>
        <taxon>Fungi</taxon>
        <taxon>Dikarya</taxon>
        <taxon>Basidiomycota</taxon>
        <taxon>Ustilaginomycotina</taxon>
        <taxon>Exobasidiomycetes</taxon>
        <taxon>Tilletiales</taxon>
        <taxon>Tilletiaceae</taxon>
        <taxon>Tilletia</taxon>
    </lineage>
</organism>
<reference evidence="1" key="3">
    <citation type="submission" date="2020-10" db="EMBL/GenBank/DDBJ databases">
        <authorList>
            <person name="Sedaghatjoo S."/>
        </authorList>
    </citation>
    <scope>NUCLEOTIDE SEQUENCE</scope>
    <source>
        <strain evidence="1">AZH3</strain>
    </source>
</reference>
<evidence type="ECO:0000313" key="2">
    <source>
        <dbReference type="EMBL" id="KAE8256360.1"/>
    </source>
</evidence>
<dbReference type="AlphaFoldDB" id="A0A177VH14"/>
<accession>A0A177VH14</accession>
<protein>
    <submittedName>
        <fullName evidence="2">Uncharacterized protein</fullName>
    </submittedName>
</protein>
<name>A0A177VH14_9BASI</name>
<dbReference type="Proteomes" id="UP000077671">
    <property type="component" value="Unassembled WGS sequence"/>
</dbReference>
<evidence type="ECO:0000313" key="3">
    <source>
        <dbReference type="Proteomes" id="UP000077671"/>
    </source>
</evidence>
<gene>
    <name evidence="2" type="ORF">A4X03_0g5410</name>
    <name evidence="1" type="ORF">JKIAZH3_G859</name>
</gene>